<reference evidence="1 2" key="1">
    <citation type="submission" date="2017-07" db="EMBL/GenBank/DDBJ databases">
        <title>Draft genome of Ochrobactrum lupini type strain LUP21.</title>
        <authorList>
            <person name="Krzyzanowska D.M."/>
            <person name="Jafra S."/>
        </authorList>
    </citation>
    <scope>NUCLEOTIDE SEQUENCE [LARGE SCALE GENOMIC DNA]</scope>
    <source>
        <strain evidence="1 2">LUP21</strain>
    </source>
</reference>
<proteinExistence type="predicted"/>
<evidence type="ECO:0000313" key="2">
    <source>
        <dbReference type="Proteomes" id="UP000216363"/>
    </source>
</evidence>
<sequence length="43" mass="5192">MRLQDRIRLFLWHLSTTDINTDESALLRLMPYRIGRMTIVTMI</sequence>
<dbReference type="EMBL" id="NNRN01000062">
    <property type="protein sequence ID" value="OYR24296.1"/>
    <property type="molecule type" value="Genomic_DNA"/>
</dbReference>
<name>A0A256GBI2_9HYPH</name>
<organism evidence="1 2">
    <name type="scientific">Brucella lupini</name>
    <dbReference type="NCBI Taxonomy" id="255457"/>
    <lineage>
        <taxon>Bacteria</taxon>
        <taxon>Pseudomonadati</taxon>
        <taxon>Pseudomonadota</taxon>
        <taxon>Alphaproteobacteria</taxon>
        <taxon>Hyphomicrobiales</taxon>
        <taxon>Brucellaceae</taxon>
        <taxon>Brucella/Ochrobactrum group</taxon>
        <taxon>Brucella</taxon>
    </lineage>
</organism>
<comment type="caution">
    <text evidence="1">The sequence shown here is derived from an EMBL/GenBank/DDBJ whole genome shotgun (WGS) entry which is preliminary data.</text>
</comment>
<evidence type="ECO:0000313" key="1">
    <source>
        <dbReference type="EMBL" id="OYR24296.1"/>
    </source>
</evidence>
<dbReference type="Proteomes" id="UP000216363">
    <property type="component" value="Unassembled WGS sequence"/>
</dbReference>
<dbReference type="AlphaFoldDB" id="A0A256GBI2"/>
<accession>A0A256GBI2</accession>
<gene>
    <name evidence="1" type="ORF">CES86_4581</name>
</gene>
<protein>
    <submittedName>
        <fullName evidence="1">Uncharacterized protein</fullName>
    </submittedName>
</protein>